<dbReference type="STRING" id="525640.SAMN04487971_11634"/>
<dbReference type="GO" id="GO:0003677">
    <property type="term" value="F:DNA binding"/>
    <property type="evidence" value="ECO:0007669"/>
    <property type="project" value="UniProtKB-UniRule"/>
</dbReference>
<dbReference type="PROSITE" id="PS51755">
    <property type="entry name" value="OMPR_PHOB"/>
    <property type="match status" value="1"/>
</dbReference>
<evidence type="ECO:0000313" key="5">
    <source>
        <dbReference type="Proteomes" id="UP000199555"/>
    </source>
</evidence>
<dbReference type="EMBL" id="FNGE01000016">
    <property type="protein sequence ID" value="SDL64872.1"/>
    <property type="molecule type" value="Genomic_DNA"/>
</dbReference>
<dbReference type="InterPro" id="IPR016032">
    <property type="entry name" value="Sig_transdc_resp-reg_C-effctor"/>
</dbReference>
<dbReference type="GO" id="GO:0006355">
    <property type="term" value="P:regulation of DNA-templated transcription"/>
    <property type="evidence" value="ECO:0007669"/>
    <property type="project" value="InterPro"/>
</dbReference>
<dbReference type="SUPFAM" id="SSF48452">
    <property type="entry name" value="TPR-like"/>
    <property type="match status" value="1"/>
</dbReference>
<organism evidence="4 5">
    <name type="scientific">Paracoccus chinensis</name>
    <dbReference type="NCBI Taxonomy" id="525640"/>
    <lineage>
        <taxon>Bacteria</taxon>
        <taxon>Pseudomonadati</taxon>
        <taxon>Pseudomonadota</taxon>
        <taxon>Alphaproteobacteria</taxon>
        <taxon>Rhodobacterales</taxon>
        <taxon>Paracoccaceae</taxon>
        <taxon>Paracoccus</taxon>
    </lineage>
</organism>
<dbReference type="CDD" id="cd00383">
    <property type="entry name" value="trans_reg_C"/>
    <property type="match status" value="1"/>
</dbReference>
<dbReference type="SUPFAM" id="SSF46894">
    <property type="entry name" value="C-terminal effector domain of the bipartite response regulators"/>
    <property type="match status" value="1"/>
</dbReference>
<dbReference type="OrthoDB" id="54411at2"/>
<dbReference type="SMART" id="SM00862">
    <property type="entry name" value="Trans_reg_C"/>
    <property type="match status" value="1"/>
</dbReference>
<evidence type="ECO:0000256" key="1">
    <source>
        <dbReference type="ARBA" id="ARBA00023125"/>
    </source>
</evidence>
<dbReference type="AlphaFoldDB" id="A0A1G9LS32"/>
<dbReference type="GO" id="GO:0000160">
    <property type="term" value="P:phosphorelay signal transduction system"/>
    <property type="evidence" value="ECO:0007669"/>
    <property type="project" value="InterPro"/>
</dbReference>
<dbReference type="Proteomes" id="UP000199555">
    <property type="component" value="Unassembled WGS sequence"/>
</dbReference>
<proteinExistence type="predicted"/>
<keyword evidence="5" id="KW-1185">Reference proteome</keyword>
<name>A0A1G9LS32_9RHOB</name>
<evidence type="ECO:0000256" key="2">
    <source>
        <dbReference type="PROSITE-ProRule" id="PRU01091"/>
    </source>
</evidence>
<protein>
    <submittedName>
        <fullName evidence="4">Tetratricopeptide repeat-containing protein</fullName>
    </submittedName>
</protein>
<dbReference type="InterPro" id="IPR011990">
    <property type="entry name" value="TPR-like_helical_dom_sf"/>
</dbReference>
<evidence type="ECO:0000259" key="3">
    <source>
        <dbReference type="PROSITE" id="PS51755"/>
    </source>
</evidence>
<sequence>MIYRLGEFSLDTGRTELSGPHGPVALEPKAYDLLLLLVERRDRLVTREEAIEAVWGGRFISDAAVSTVLKSLRKALGDDGAAQRFIRTMRGRGFRFVADVSNQPAAGRPRIAEESGAATEARQGGSRPCLAILPFRHVGPSGGSGIVADAVPADLIAGLSRLRWLQVLAQETTFRLRGTKSPQSSTLALGATYALSGTIEHVARKIVTSIELSDLRSGAVVWAEQFHGSLEDIHQTRADIASAVLAALEIQIPLNEALRARSCPTEQLDAWAAYHLGLQHIFRFTEADNAIATGYFERATRLDPNFASAFAALSFTSYQSAAMRWTQDRPLAVAQAQAHAERSLDLDPLDPFANLAEGRLFLLLDRPEDGRPWLDRSVQLSPSYAKGYYSRGFAAMLAGRTADCLADMDHAIALSPLDPMLCAMQACKAVALLAAGCPDEAVVWANRGARAPHAHIAMLMIAVAVCQRAGDSSGARAWQAVLRTRYPGASLQRFFTVLPFTDATLRTLLGDALREAGTPE</sequence>
<dbReference type="InterPro" id="IPR036388">
    <property type="entry name" value="WH-like_DNA-bd_sf"/>
</dbReference>
<evidence type="ECO:0000313" key="4">
    <source>
        <dbReference type="EMBL" id="SDL64872.1"/>
    </source>
</evidence>
<feature type="domain" description="OmpR/PhoB-type" evidence="3">
    <location>
        <begin position="1"/>
        <end position="98"/>
    </location>
</feature>
<gene>
    <name evidence="4" type="ORF">SAMN04487971_11634</name>
</gene>
<dbReference type="Gene3D" id="1.25.40.10">
    <property type="entry name" value="Tetratricopeptide repeat domain"/>
    <property type="match status" value="1"/>
</dbReference>
<dbReference type="InterPro" id="IPR001867">
    <property type="entry name" value="OmpR/PhoB-type_DNA-bd"/>
</dbReference>
<accession>A0A1G9LS32</accession>
<keyword evidence="1 2" id="KW-0238">DNA-binding</keyword>
<dbReference type="RefSeq" id="WP_090756987.1">
    <property type="nucleotide sequence ID" value="NZ_FNGE01000016.1"/>
</dbReference>
<dbReference type="Pfam" id="PF00486">
    <property type="entry name" value="Trans_reg_C"/>
    <property type="match status" value="1"/>
</dbReference>
<dbReference type="Gene3D" id="1.10.10.10">
    <property type="entry name" value="Winged helix-like DNA-binding domain superfamily/Winged helix DNA-binding domain"/>
    <property type="match status" value="1"/>
</dbReference>
<reference evidence="5" key="1">
    <citation type="submission" date="2016-10" db="EMBL/GenBank/DDBJ databases">
        <authorList>
            <person name="Varghese N."/>
            <person name="Submissions S."/>
        </authorList>
    </citation>
    <scope>NUCLEOTIDE SEQUENCE [LARGE SCALE GENOMIC DNA]</scope>
    <source>
        <strain evidence="5">CGMCC 1.7655</strain>
    </source>
</reference>
<feature type="DNA-binding region" description="OmpR/PhoB-type" evidence="2">
    <location>
        <begin position="1"/>
        <end position="98"/>
    </location>
</feature>